<dbReference type="InterPro" id="IPR012337">
    <property type="entry name" value="RNaseH-like_sf"/>
</dbReference>
<dbReference type="EMBL" id="GISG01175475">
    <property type="protein sequence ID" value="MBA4652702.1"/>
    <property type="molecule type" value="Transcribed_RNA"/>
</dbReference>
<dbReference type="SUPFAM" id="SSF53098">
    <property type="entry name" value="Ribonuclease H-like"/>
    <property type="match status" value="1"/>
</dbReference>
<dbReference type="PANTHER" id="PTHR46481:SF8">
    <property type="entry name" value="ZINC FINGER BED DOMAIN-CONTAINING PROTEIN RICESLEEPER 1-LIKE"/>
    <property type="match status" value="1"/>
</dbReference>
<sequence>MCLTAHFIDDGWNLHNRIINFCPIVGHSRELIGRAVEKCLLQWDLKKILTITVDNASSNDVAIQYLKRRLNQWGGTILDGNYLHMRCAAHILNLVIKDGLKDLDPSIVKVHAAVRFVRSSPARLQKFKACVEEEKIEYKGLVCLDIETR</sequence>
<proteinExistence type="predicted"/>
<name>A0A7C9DW00_OPUST</name>
<protein>
    <recommendedName>
        <fullName evidence="2">hAT-like transposase RNase-H fold domain-containing protein</fullName>
    </recommendedName>
</protein>
<reference evidence="1" key="1">
    <citation type="journal article" date="2013" name="J. Plant Res.">
        <title>Effect of fungi and light on seed germination of three Opuntia species from semiarid lands of central Mexico.</title>
        <authorList>
            <person name="Delgado-Sanchez P."/>
            <person name="Jimenez-Bremont J.F."/>
            <person name="Guerrero-Gonzalez Mde L."/>
            <person name="Flores J."/>
        </authorList>
    </citation>
    <scope>NUCLEOTIDE SEQUENCE</scope>
    <source>
        <tissue evidence="1">Cladode</tissue>
    </source>
</reference>
<evidence type="ECO:0008006" key="2">
    <source>
        <dbReference type="Google" id="ProtNLM"/>
    </source>
</evidence>
<dbReference type="PANTHER" id="PTHR46481">
    <property type="entry name" value="ZINC FINGER BED DOMAIN-CONTAINING PROTEIN 4"/>
    <property type="match status" value="1"/>
</dbReference>
<dbReference type="InterPro" id="IPR052035">
    <property type="entry name" value="ZnF_BED_domain_contain"/>
</dbReference>
<accession>A0A7C9DW00</accession>
<evidence type="ECO:0000313" key="1">
    <source>
        <dbReference type="EMBL" id="MBA4652702.1"/>
    </source>
</evidence>
<reference evidence="1" key="2">
    <citation type="submission" date="2020-07" db="EMBL/GenBank/DDBJ databases">
        <authorList>
            <person name="Vera ALvarez R."/>
            <person name="Arias-Moreno D.M."/>
            <person name="Jimenez-Jacinto V."/>
            <person name="Jimenez-Bremont J.F."/>
            <person name="Swaminathan K."/>
            <person name="Moose S.P."/>
            <person name="Guerrero-Gonzalez M.L."/>
            <person name="Marino-Ramirez L."/>
            <person name="Landsman D."/>
            <person name="Rodriguez-Kessler M."/>
            <person name="Delgado-Sanchez P."/>
        </authorList>
    </citation>
    <scope>NUCLEOTIDE SEQUENCE</scope>
    <source>
        <tissue evidence="1">Cladode</tissue>
    </source>
</reference>
<organism evidence="1">
    <name type="scientific">Opuntia streptacantha</name>
    <name type="common">Prickly pear cactus</name>
    <name type="synonym">Opuntia cardona</name>
    <dbReference type="NCBI Taxonomy" id="393608"/>
    <lineage>
        <taxon>Eukaryota</taxon>
        <taxon>Viridiplantae</taxon>
        <taxon>Streptophyta</taxon>
        <taxon>Embryophyta</taxon>
        <taxon>Tracheophyta</taxon>
        <taxon>Spermatophyta</taxon>
        <taxon>Magnoliopsida</taxon>
        <taxon>eudicotyledons</taxon>
        <taxon>Gunneridae</taxon>
        <taxon>Pentapetalae</taxon>
        <taxon>Caryophyllales</taxon>
        <taxon>Cactineae</taxon>
        <taxon>Cactaceae</taxon>
        <taxon>Opuntioideae</taxon>
        <taxon>Opuntia</taxon>
    </lineage>
</organism>
<dbReference type="AlphaFoldDB" id="A0A7C9DW00"/>